<dbReference type="Gene3D" id="3.30.565.10">
    <property type="entry name" value="Histidine kinase-like ATPase, C-terminal domain"/>
    <property type="match status" value="1"/>
</dbReference>
<sequence>MNSRRKNIFLYLIIVIIPIIIGGLVIFHFAFERDNKHRLDEAEWFGTIHQRNWDQFISETVTTLDILSISIDPNADDGDLHSLLKKTNRMDSRYGGLFLLNSNGKVKHGSTSYFNDINQALDHYLQEVIRTKDTVISDTVETLPNGQKIVGIANPILDDNNELTMIIVAQLRVDYMQNIMQMLTPHAQLAITNTAGQSIVALNGYQPQSDQSIILPIDRLPWNIEVKVKEVDRFNVLKKVLLISLQIIIITHILFFLIKYLMLKRQTALEKKENELQKLELVGNLAASTAHEIRNPLTGIKGLVQLLGEKYTSSQDQYYFSVINEEINRINEIVSEFLILGKPTAQKMEYINLNNIIHELELLIRSEANLANVNYVVSMPDHPVMVMCTKDQMKQVILNITKNALESMSNRGGTMSIILTTHNQKCHLKITDTGSGISEDQLDKIFEPFYTSKDTGTGLGLVVCKRILESFQGEILISSNVNIGTEVNLYLPVKS</sequence>
<evidence type="ECO:0000256" key="9">
    <source>
        <dbReference type="SAM" id="Phobius"/>
    </source>
</evidence>
<keyword evidence="6 11" id="KW-0418">Kinase</keyword>
<evidence type="ECO:0000256" key="6">
    <source>
        <dbReference type="ARBA" id="ARBA00022777"/>
    </source>
</evidence>
<proteinExistence type="predicted"/>
<evidence type="ECO:0000256" key="8">
    <source>
        <dbReference type="ARBA" id="ARBA00023012"/>
    </source>
</evidence>
<feature type="transmembrane region" description="Helical" evidence="9">
    <location>
        <begin position="240"/>
        <end position="262"/>
    </location>
</feature>
<feature type="transmembrane region" description="Helical" evidence="9">
    <location>
        <begin position="9"/>
        <end position="31"/>
    </location>
</feature>
<dbReference type="Gene3D" id="3.30.450.20">
    <property type="entry name" value="PAS domain"/>
    <property type="match status" value="2"/>
</dbReference>
<dbReference type="CDD" id="cd18773">
    <property type="entry name" value="PDC1_HK_sensor"/>
    <property type="match status" value="1"/>
</dbReference>
<dbReference type="PRINTS" id="PR00344">
    <property type="entry name" value="BCTRLSENSOR"/>
</dbReference>
<dbReference type="InterPro" id="IPR005467">
    <property type="entry name" value="His_kinase_dom"/>
</dbReference>
<keyword evidence="5" id="KW-0547">Nucleotide-binding</keyword>
<name>A0ABU0AHZ7_9BACI</name>
<feature type="domain" description="Histidine kinase" evidence="10">
    <location>
        <begin position="288"/>
        <end position="495"/>
    </location>
</feature>
<dbReference type="Proteomes" id="UP001238088">
    <property type="component" value="Unassembled WGS sequence"/>
</dbReference>
<evidence type="ECO:0000256" key="2">
    <source>
        <dbReference type="ARBA" id="ARBA00012438"/>
    </source>
</evidence>
<keyword evidence="9" id="KW-1133">Transmembrane helix</keyword>
<keyword evidence="3" id="KW-0597">Phosphoprotein</keyword>
<keyword evidence="9" id="KW-0472">Membrane</keyword>
<evidence type="ECO:0000256" key="1">
    <source>
        <dbReference type="ARBA" id="ARBA00000085"/>
    </source>
</evidence>
<protein>
    <recommendedName>
        <fullName evidence="2">histidine kinase</fullName>
        <ecNumber evidence="2">2.7.13.3</ecNumber>
    </recommendedName>
</protein>
<organism evidence="11 12">
    <name type="scientific">Cytobacillus purgationiresistens</name>
    <dbReference type="NCBI Taxonomy" id="863449"/>
    <lineage>
        <taxon>Bacteria</taxon>
        <taxon>Bacillati</taxon>
        <taxon>Bacillota</taxon>
        <taxon>Bacilli</taxon>
        <taxon>Bacillales</taxon>
        <taxon>Bacillaceae</taxon>
        <taxon>Cytobacillus</taxon>
    </lineage>
</organism>
<dbReference type="InterPro" id="IPR036890">
    <property type="entry name" value="HATPase_C_sf"/>
</dbReference>
<reference evidence="11 12" key="1">
    <citation type="submission" date="2023-07" db="EMBL/GenBank/DDBJ databases">
        <title>Genomic Encyclopedia of Type Strains, Phase IV (KMG-IV): sequencing the most valuable type-strain genomes for metagenomic binning, comparative biology and taxonomic classification.</title>
        <authorList>
            <person name="Goeker M."/>
        </authorList>
    </citation>
    <scope>NUCLEOTIDE SEQUENCE [LARGE SCALE GENOMIC DNA]</scope>
    <source>
        <strain evidence="11 12">DSM 23494</strain>
    </source>
</reference>
<dbReference type="SUPFAM" id="SSF47384">
    <property type="entry name" value="Homodimeric domain of signal transducing histidine kinase"/>
    <property type="match status" value="1"/>
</dbReference>
<dbReference type="EMBL" id="JAUSUB010000010">
    <property type="protein sequence ID" value="MDQ0270690.1"/>
    <property type="molecule type" value="Genomic_DNA"/>
</dbReference>
<evidence type="ECO:0000256" key="3">
    <source>
        <dbReference type="ARBA" id="ARBA00022553"/>
    </source>
</evidence>
<dbReference type="InterPro" id="IPR004358">
    <property type="entry name" value="Sig_transdc_His_kin-like_C"/>
</dbReference>
<comment type="caution">
    <text evidence="11">The sequence shown here is derived from an EMBL/GenBank/DDBJ whole genome shotgun (WGS) entry which is preliminary data.</text>
</comment>
<keyword evidence="7" id="KW-0067">ATP-binding</keyword>
<dbReference type="PROSITE" id="PS50109">
    <property type="entry name" value="HIS_KIN"/>
    <property type="match status" value="1"/>
</dbReference>
<dbReference type="RefSeq" id="WP_307475319.1">
    <property type="nucleotide sequence ID" value="NZ_JAUSUB010000010.1"/>
</dbReference>
<keyword evidence="4 11" id="KW-0808">Transferase</keyword>
<gene>
    <name evidence="11" type="ORF">J2S17_002575</name>
</gene>
<keyword evidence="12" id="KW-1185">Reference proteome</keyword>
<dbReference type="InterPro" id="IPR036097">
    <property type="entry name" value="HisK_dim/P_sf"/>
</dbReference>
<dbReference type="InterPro" id="IPR003594">
    <property type="entry name" value="HATPase_dom"/>
</dbReference>
<evidence type="ECO:0000313" key="11">
    <source>
        <dbReference type="EMBL" id="MDQ0270690.1"/>
    </source>
</evidence>
<evidence type="ECO:0000256" key="4">
    <source>
        <dbReference type="ARBA" id="ARBA00022679"/>
    </source>
</evidence>
<evidence type="ECO:0000256" key="5">
    <source>
        <dbReference type="ARBA" id="ARBA00022741"/>
    </source>
</evidence>
<dbReference type="CDD" id="cd00082">
    <property type="entry name" value="HisKA"/>
    <property type="match status" value="1"/>
</dbReference>
<comment type="catalytic activity">
    <reaction evidence="1">
        <text>ATP + protein L-histidine = ADP + protein N-phospho-L-histidine.</text>
        <dbReference type="EC" id="2.7.13.3"/>
    </reaction>
</comment>
<dbReference type="CDD" id="cd00075">
    <property type="entry name" value="HATPase"/>
    <property type="match status" value="1"/>
</dbReference>
<dbReference type="GO" id="GO:0004673">
    <property type="term" value="F:protein histidine kinase activity"/>
    <property type="evidence" value="ECO:0007669"/>
    <property type="project" value="UniProtKB-EC"/>
</dbReference>
<dbReference type="PANTHER" id="PTHR43065:SF10">
    <property type="entry name" value="PEROXIDE STRESS-ACTIVATED HISTIDINE KINASE MAK3"/>
    <property type="match status" value="1"/>
</dbReference>
<accession>A0ABU0AHZ7</accession>
<dbReference type="SMART" id="SM00387">
    <property type="entry name" value="HATPase_c"/>
    <property type="match status" value="1"/>
</dbReference>
<dbReference type="SMART" id="SM00388">
    <property type="entry name" value="HisKA"/>
    <property type="match status" value="1"/>
</dbReference>
<dbReference type="EC" id="2.7.13.3" evidence="2"/>
<dbReference type="Pfam" id="PF02518">
    <property type="entry name" value="HATPase_c"/>
    <property type="match status" value="1"/>
</dbReference>
<evidence type="ECO:0000259" key="10">
    <source>
        <dbReference type="PROSITE" id="PS50109"/>
    </source>
</evidence>
<dbReference type="Gene3D" id="1.10.287.130">
    <property type="match status" value="1"/>
</dbReference>
<dbReference type="Pfam" id="PF00512">
    <property type="entry name" value="HisKA"/>
    <property type="match status" value="1"/>
</dbReference>
<dbReference type="PANTHER" id="PTHR43065">
    <property type="entry name" value="SENSOR HISTIDINE KINASE"/>
    <property type="match status" value="1"/>
</dbReference>
<dbReference type="InterPro" id="IPR003661">
    <property type="entry name" value="HisK_dim/P_dom"/>
</dbReference>
<keyword evidence="9" id="KW-0812">Transmembrane</keyword>
<keyword evidence="8" id="KW-0902">Two-component regulatory system</keyword>
<evidence type="ECO:0000313" key="12">
    <source>
        <dbReference type="Proteomes" id="UP001238088"/>
    </source>
</evidence>
<dbReference type="SUPFAM" id="SSF55874">
    <property type="entry name" value="ATPase domain of HSP90 chaperone/DNA topoisomerase II/histidine kinase"/>
    <property type="match status" value="1"/>
</dbReference>
<evidence type="ECO:0000256" key="7">
    <source>
        <dbReference type="ARBA" id="ARBA00022840"/>
    </source>
</evidence>